<proteinExistence type="predicted"/>
<protein>
    <submittedName>
        <fullName evidence="3">Uncharacterized protein</fullName>
    </submittedName>
</protein>
<reference evidence="4" key="1">
    <citation type="journal article" date="2010" name="Nature">
        <title>The Amphimedon queenslandica genome and the evolution of animal complexity.</title>
        <authorList>
            <person name="Srivastava M."/>
            <person name="Simakov O."/>
            <person name="Chapman J."/>
            <person name="Fahey B."/>
            <person name="Gauthier M.E."/>
            <person name="Mitros T."/>
            <person name="Richards G.S."/>
            <person name="Conaco C."/>
            <person name="Dacre M."/>
            <person name="Hellsten U."/>
            <person name="Larroux C."/>
            <person name="Putnam N.H."/>
            <person name="Stanke M."/>
            <person name="Adamska M."/>
            <person name="Darling A."/>
            <person name="Degnan S.M."/>
            <person name="Oakley T.H."/>
            <person name="Plachetzki D.C."/>
            <person name="Zhai Y."/>
            <person name="Adamski M."/>
            <person name="Calcino A."/>
            <person name="Cummins S.F."/>
            <person name="Goodstein D.M."/>
            <person name="Harris C."/>
            <person name="Jackson D.J."/>
            <person name="Leys S.P."/>
            <person name="Shu S."/>
            <person name="Woodcroft B.J."/>
            <person name="Vervoort M."/>
            <person name="Kosik K.S."/>
            <person name="Manning G."/>
            <person name="Degnan B.M."/>
            <person name="Rokhsar D.S."/>
        </authorList>
    </citation>
    <scope>NUCLEOTIDE SEQUENCE [LARGE SCALE GENOMIC DNA]</scope>
</reference>
<sequence>MASSSVMSSSMTSSSVMPSSSVTSSSVISSSMTSSSVIKTSVLSSFSSPSPSSSLSPSPSPSSTPLSPSPSSSYKSPSPTPSLSSSHLPSVSPLPSSSPTSYKSSSLTPSPSSSIHSSSSRLLISTTSETRTSTSITSSIVPSPTCPSTIASVSLQNTITLLLTNYSIATFTSSAQERFKQITAEIVHNYCTYFKQDCNPIKLTDTTKTDGSVCVVITRILSGGSTNDQTLVTFFVTLNDGADLLPVTALTVSVEAGIRNGNYNSFTRVYLVSGSASSSMTPSATLSSSSSTGTTVGVAVGVVLLVMITIGVVVIVLVFMILKGRRASKYNIDGATFADATTNNRYGGNTVLKSVYEESEKATFSNPLYGQLDEDDGYEHMN</sequence>
<keyword evidence="2" id="KW-1133">Transmembrane helix</keyword>
<keyword evidence="4" id="KW-1185">Reference proteome</keyword>
<organism evidence="3 4">
    <name type="scientific">Amphimedon queenslandica</name>
    <name type="common">Sponge</name>
    <dbReference type="NCBI Taxonomy" id="400682"/>
    <lineage>
        <taxon>Eukaryota</taxon>
        <taxon>Metazoa</taxon>
        <taxon>Porifera</taxon>
        <taxon>Demospongiae</taxon>
        <taxon>Heteroscleromorpha</taxon>
        <taxon>Haplosclerida</taxon>
        <taxon>Niphatidae</taxon>
        <taxon>Amphimedon</taxon>
    </lineage>
</organism>
<feature type="transmembrane region" description="Helical" evidence="2">
    <location>
        <begin position="296"/>
        <end position="322"/>
    </location>
</feature>
<dbReference type="EnsemblMetazoa" id="XM_020001017.1">
    <property type="protein sequence ID" value="XP_019856576.1"/>
    <property type="gene ID" value="LOC109585071"/>
</dbReference>
<feature type="region of interest" description="Disordered" evidence="1">
    <location>
        <begin position="1"/>
        <end position="28"/>
    </location>
</feature>
<evidence type="ECO:0000313" key="3">
    <source>
        <dbReference type="EnsemblMetazoa" id="XP_019856576.1"/>
    </source>
</evidence>
<evidence type="ECO:0000313" key="4">
    <source>
        <dbReference type="Proteomes" id="UP000007879"/>
    </source>
</evidence>
<keyword evidence="2" id="KW-0812">Transmembrane</keyword>
<dbReference type="RefSeq" id="XP_019856576.1">
    <property type="nucleotide sequence ID" value="XM_020001017.1"/>
</dbReference>
<dbReference type="AlphaFoldDB" id="A0AAN0JIE7"/>
<dbReference type="GeneID" id="109585071"/>
<evidence type="ECO:0000256" key="1">
    <source>
        <dbReference type="SAM" id="MobiDB-lite"/>
    </source>
</evidence>
<keyword evidence="2" id="KW-0472">Membrane</keyword>
<dbReference type="Proteomes" id="UP000007879">
    <property type="component" value="Unassembled WGS sequence"/>
</dbReference>
<evidence type="ECO:0000256" key="2">
    <source>
        <dbReference type="SAM" id="Phobius"/>
    </source>
</evidence>
<name>A0AAN0JIE7_AMPQE</name>
<dbReference type="KEGG" id="aqu:109585071"/>
<reference evidence="3" key="2">
    <citation type="submission" date="2024-06" db="UniProtKB">
        <authorList>
            <consortium name="EnsemblMetazoa"/>
        </authorList>
    </citation>
    <scope>IDENTIFICATION</scope>
</reference>
<accession>A0AAN0JIE7</accession>
<feature type="region of interest" description="Disordered" evidence="1">
    <location>
        <begin position="43"/>
        <end position="142"/>
    </location>
</feature>